<evidence type="ECO:0000313" key="4">
    <source>
        <dbReference type="Proteomes" id="UP000007264"/>
    </source>
</evidence>
<feature type="region of interest" description="Disordered" evidence="1">
    <location>
        <begin position="1888"/>
        <end position="2752"/>
    </location>
</feature>
<dbReference type="KEGG" id="csl:COCSUDRAFT_64692"/>
<feature type="region of interest" description="Disordered" evidence="1">
    <location>
        <begin position="1662"/>
        <end position="1844"/>
    </location>
</feature>
<feature type="compositionally biased region" description="Low complexity" evidence="1">
    <location>
        <begin position="1406"/>
        <end position="1429"/>
    </location>
</feature>
<accession>I0Z890</accession>
<feature type="compositionally biased region" description="Low complexity" evidence="1">
    <location>
        <begin position="1223"/>
        <end position="1237"/>
    </location>
</feature>
<dbReference type="RefSeq" id="XP_005651403.1">
    <property type="nucleotide sequence ID" value="XM_005651346.1"/>
</dbReference>
<feature type="compositionally biased region" description="Low complexity" evidence="1">
    <location>
        <begin position="1745"/>
        <end position="1763"/>
    </location>
</feature>
<feature type="domain" description="C2H2-type" evidence="2">
    <location>
        <begin position="721"/>
        <end position="744"/>
    </location>
</feature>
<feature type="compositionally biased region" description="Low complexity" evidence="1">
    <location>
        <begin position="2444"/>
        <end position="2455"/>
    </location>
</feature>
<feature type="region of interest" description="Disordered" evidence="1">
    <location>
        <begin position="447"/>
        <end position="488"/>
    </location>
</feature>
<feature type="compositionally biased region" description="Low complexity" evidence="1">
    <location>
        <begin position="1057"/>
        <end position="1073"/>
    </location>
</feature>
<feature type="compositionally biased region" description="Polar residues" evidence="1">
    <location>
        <begin position="2051"/>
        <end position="2068"/>
    </location>
</feature>
<protein>
    <recommendedName>
        <fullName evidence="2">C2H2-type domain-containing protein</fullName>
    </recommendedName>
</protein>
<feature type="compositionally biased region" description="Low complexity" evidence="1">
    <location>
        <begin position="65"/>
        <end position="88"/>
    </location>
</feature>
<feature type="compositionally biased region" description="Low complexity" evidence="1">
    <location>
        <begin position="1888"/>
        <end position="1943"/>
    </location>
</feature>
<comment type="caution">
    <text evidence="3">The sequence shown here is derived from an EMBL/GenBank/DDBJ whole genome shotgun (WGS) entry which is preliminary data.</text>
</comment>
<dbReference type="Proteomes" id="UP000007264">
    <property type="component" value="Unassembled WGS sequence"/>
</dbReference>
<feature type="compositionally biased region" description="Low complexity" evidence="1">
    <location>
        <begin position="1081"/>
        <end position="1091"/>
    </location>
</feature>
<feature type="region of interest" description="Disordered" evidence="1">
    <location>
        <begin position="1297"/>
        <end position="1477"/>
    </location>
</feature>
<feature type="compositionally biased region" description="Low complexity" evidence="1">
    <location>
        <begin position="910"/>
        <end position="946"/>
    </location>
</feature>
<keyword evidence="4" id="KW-1185">Reference proteome</keyword>
<gene>
    <name evidence="3" type="ORF">COCSUDRAFT_64692</name>
</gene>
<feature type="compositionally biased region" description="Low complexity" evidence="1">
    <location>
        <begin position="1028"/>
        <end position="1042"/>
    </location>
</feature>
<feature type="compositionally biased region" description="Low complexity" evidence="1">
    <location>
        <begin position="1991"/>
        <end position="2018"/>
    </location>
</feature>
<feature type="compositionally biased region" description="Basic and acidic residues" evidence="1">
    <location>
        <begin position="2359"/>
        <end position="2370"/>
    </location>
</feature>
<dbReference type="OrthoDB" id="10691817at2759"/>
<dbReference type="STRING" id="574566.I0Z890"/>
<feature type="compositionally biased region" description="Low complexity" evidence="1">
    <location>
        <begin position="2089"/>
        <end position="2122"/>
    </location>
</feature>
<feature type="compositionally biased region" description="Basic and acidic residues" evidence="1">
    <location>
        <begin position="1963"/>
        <end position="1975"/>
    </location>
</feature>
<feature type="compositionally biased region" description="Low complexity" evidence="1">
    <location>
        <begin position="2427"/>
        <end position="2436"/>
    </location>
</feature>
<feature type="compositionally biased region" description="Pro residues" evidence="1">
    <location>
        <begin position="2640"/>
        <end position="2653"/>
    </location>
</feature>
<dbReference type="GeneID" id="17044869"/>
<dbReference type="InterPro" id="IPR013087">
    <property type="entry name" value="Znf_C2H2_type"/>
</dbReference>
<feature type="compositionally biased region" description="Polar residues" evidence="1">
    <location>
        <begin position="522"/>
        <end position="538"/>
    </location>
</feature>
<feature type="region of interest" description="Disordered" evidence="1">
    <location>
        <begin position="512"/>
        <end position="538"/>
    </location>
</feature>
<feature type="compositionally biased region" description="Basic and acidic residues" evidence="1">
    <location>
        <begin position="2123"/>
        <end position="2138"/>
    </location>
</feature>
<feature type="compositionally biased region" description="Low complexity" evidence="1">
    <location>
        <begin position="1304"/>
        <end position="1325"/>
    </location>
</feature>
<feature type="compositionally biased region" description="Pro residues" evidence="1">
    <location>
        <begin position="2414"/>
        <end position="2426"/>
    </location>
</feature>
<feature type="compositionally biased region" description="Low complexity" evidence="1">
    <location>
        <begin position="1779"/>
        <end position="1800"/>
    </location>
</feature>
<evidence type="ECO:0000313" key="3">
    <source>
        <dbReference type="EMBL" id="EIE26859.1"/>
    </source>
</evidence>
<feature type="compositionally biased region" description="Low complexity" evidence="1">
    <location>
        <begin position="1010"/>
        <end position="1021"/>
    </location>
</feature>
<feature type="region of interest" description="Disordered" evidence="1">
    <location>
        <begin position="1222"/>
        <end position="1250"/>
    </location>
</feature>
<feature type="compositionally biased region" description="Pro residues" evidence="1">
    <location>
        <begin position="467"/>
        <end position="481"/>
    </location>
</feature>
<feature type="region of interest" description="Disordered" evidence="1">
    <location>
        <begin position="569"/>
        <end position="624"/>
    </location>
</feature>
<dbReference type="SUPFAM" id="SSF57667">
    <property type="entry name" value="beta-beta-alpha zinc fingers"/>
    <property type="match status" value="1"/>
</dbReference>
<feature type="compositionally biased region" description="Basic and acidic residues" evidence="1">
    <location>
        <begin position="2699"/>
        <end position="2709"/>
    </location>
</feature>
<feature type="compositionally biased region" description="Basic and acidic residues" evidence="1">
    <location>
        <begin position="988"/>
        <end position="997"/>
    </location>
</feature>
<sequence>MDLQREIGILKKQIEDKSKADNVEKHRLRVALEEATAKLKADEAYFDRLVKENERLKAANRQNGARPSRSHSSSLESPARSSSPAHSAGVSESPGHGEHPNTAPSGAFAYGNAGIDAPDRPAAGHSPTRAVAAVQQPSSRDHSPLRADASSQGRPPSNNPGPSGRPAELGALANGDGATSLPLPGRARGSGRWQSPSVSGADQPTLPASREASQIGRHSSPAALGQGGYSNLRTSSPLGRPQEAGRSQNYRSSADPGQMLALLGPASGRNTSELMHPDDMQRFGSEMEARELAGTLSRVLDELEPLRALLPLLGRLPTALSALDSLPRIQENASRALQMTAQNKEELRTVSRMVAVGSDIIDQNRKTVSQLQERMAKEEAEGQARAAASRAATQRVDANMTALRREQKQSAQSVQSMQNELGSLQTAQMPARLSDMEAEIAALKAQIAAQSRPEQQQPSAAVRHVPAPAPPTGPFPAAPRPLDPRPLMALHPSAAAPVRAVASAPAAAATAPQPGKIIGSSWPPSQQQHRSPTSLSAVQPFSAAAPQLSIPFQLLMPTPAASAQVLTTLPPPQSMSVPASSSMQAPHAAQPSTGQQQSAVAHPAGGQKQPASGQDGASAGSKPATLVPARQGLAEFGAAAKLGAGSPGSQGVSSLEQASTAMALKLPAVPAPSPALLWQPSTSPVLLRPAADGSQQANAMAPRQVEVDMTQRDNRHPFQDTCGACEAAFNSEVQYFWHLNSKEHREVLTSNAHTYQAPSQEVKAFRDQFDWTCRVCDRSFANLKAYAAHCTQSKAHESKLAAKIKSLAPKGRKTKARPFSSGKVVRDAWLAAQRGYYSQPADDDRDPSPTVRHISIDRDPFRASPAGQQAGEAAGSPHAAAAAAPNLPPQRSREQSVEEGELIPGQSPRATAGPVPGAGVAQPPSISAPEAQQAGASGAAGDGAVAMEIDSDRAVSEEPGPGQLPRSSQEALTQQQQAARQVYALQRQMKEQKRQEQLQRLNRSLGFAAPAASAAPITAPALSPPSLPLQQPSSPVASSAAPTELLQSAGAPGTVLAATPASTGPPAGTASSAVSAQGFGSPQAVHPAASAAPPSAGAAAAILAPVAAAGNAVADLMLPDVTAPLVSPTAAVVTAVPVEQHGEAAATTSAAMAGDKSSSQQAEAAQAAATQPAASSAAPGGGAAVTGLAVVAAADALVGALAAQAAPDVSFSRTAQEFLDGLSWSQPSPAPSESAPSTGTAVPREPVSASAQPTVVVQPVGQDAVPFGAAAREKLEGTTQEDTPAAAAAATLSVPELGESVQTGQPPEAQTAEAASEAAPAGMQGEAEAPISSAPATAGQEQVPSGTSMADVPAAVAQMEQSAAKALPSSAPLHEPPSPVVMDAAQTPMGAGGPSKGALQPQEDMPAQSSAAAADPSPSMVSAAPAAEPELAGWPPAASAALGGDPQRSASVPAATEARPQADVGASALPKAGEPAPVTSAAMALPLAALGGPPGQGEPSAAKEGLTSQAPVTLPPPSGWEVGRRTDSPLQGEQHPGVAGKLAKAAADKAAAKLVPQPQPPEAAASAPAPMSALPQPAVQMPPSPYVPSPIGGDTSYAAGLATPPSYQPYPGYSAGQYGAPAYGASPYFGYGPSGVQAAYSAQWQQPFAQPSYTTALALPPSAATSAPVATEAGTVEEGGEPPPPGAKTSMDAKLPAAGAGQDIPSMPSPVTAKQGKEPQSGGSPGRSSAVKAVIKRRPMIVMKLPSSLPTPAEAPAPELQAQDPEKPSNQTTAAELPATEVPQVQAAEAQPAPVEETAVLANEVAAPTAAHDCDAGKTDVLPAEQDTKADEAEQSGSQSPKTPLYFRLTDVALGEAALSQGVTAGAGYGSMGTSTPLSTAATVLRGTSAARSGAPAAARTASGSPAWTRVARPAQPTRAPAAAAAAPVPSPGVAAAAAAAAQPRKEPSREPAGAAPSASKKRPAEAVRGLERPLKRTVIRTGCRPPVQQAAKQAAMGKPAAPAAHSASLDSASTSSAHRTPVSKAPTQGAATPQPAAQADKAPSAGPGSESPQAQQRTPVRQQTPKDTQGKEPASAQRTVAAGDALGAQQQSSIPSAAKSAPKEAPASARKATAPLASSSGSKKEAAATGLRPRESPGKANTPAKTGSAGKSAETTKRRSPSSSRPAAPSAAGGEKRSAAPAQSSKPRVFNPMPPSSKRHASHGDRPSAEKQRAKPSEEKQKPDAAKGASRREAPRQQPSDIARGSSHSRRPEASGVSDRRPADAPKHTGSARPSPGRQDRSLEHREHRCEHRSATKPRSTDTDQPHPSSGRDAPGRAPRVRERDRAFGATTTPSSPAALSVRSSASARSAAPAGAKRPREDDSREEQRQQSPAKKPAPSPAKKPAEIAGRPPAEVAKKPAPAPAQKPATPAAKPPPAAAKPAPAPVQKAAAPAARPAPVPVRKPVAAPATVARRPSDISLPASAPAKASSGSISSAGTSGGHQQIPSPRKPVPVPVSAPVAASQGTPAAARQQQPPQRRPSPGSKDRRVQLEEGIAEVRSKLRQLEQKKAPLQASHSRGDLEGPPGARTFSLQPPPDAIRSGRVVTISSASQPGPHVTIGGRPRQEGGASWGAPAATAPHQQHYPPRTESPRHFHRCPPGPQYGGGPPPEQQPFLGGPPFEERLPQMGGPPGLHMPPVPSLPPYPPPFLPPLYHEPQFPERGSHREQPPQQPPMFDGGGPGGYSGPQQPPWAGNSYLPPDNYPYRPFYEG</sequence>
<feature type="region of interest" description="Disordered" evidence="1">
    <location>
        <begin position="836"/>
        <end position="998"/>
    </location>
</feature>
<dbReference type="EMBL" id="AGSI01000002">
    <property type="protein sequence ID" value="EIE26859.1"/>
    <property type="molecule type" value="Genomic_DNA"/>
</dbReference>
<feature type="compositionally biased region" description="Low complexity" evidence="1">
    <location>
        <begin position="2464"/>
        <end position="2479"/>
    </location>
</feature>
<feature type="domain" description="C2H2-type" evidence="2">
    <location>
        <begin position="771"/>
        <end position="790"/>
    </location>
</feature>
<feature type="compositionally biased region" description="Basic and acidic residues" evidence="1">
    <location>
        <begin position="2203"/>
        <end position="2236"/>
    </location>
</feature>
<feature type="compositionally biased region" description="Basic and acidic residues" evidence="1">
    <location>
        <begin position="2526"/>
        <end position="2551"/>
    </location>
</feature>
<name>I0Z890_COCSC</name>
<feature type="compositionally biased region" description="Polar residues" evidence="1">
    <location>
        <begin position="574"/>
        <end position="599"/>
    </location>
</feature>
<feature type="compositionally biased region" description="Low complexity" evidence="1">
    <location>
        <begin position="2499"/>
        <end position="2518"/>
    </location>
</feature>
<evidence type="ECO:0000259" key="2">
    <source>
        <dbReference type="Pfam" id="PF12874"/>
    </source>
</evidence>
<feature type="compositionally biased region" description="Polar residues" evidence="1">
    <location>
        <begin position="965"/>
        <end position="979"/>
    </location>
</feature>
<feature type="compositionally biased region" description="Polar residues" evidence="1">
    <location>
        <begin position="1339"/>
        <end position="1348"/>
    </location>
</feature>
<feature type="region of interest" description="Disordered" evidence="1">
    <location>
        <begin position="1489"/>
        <end position="1604"/>
    </location>
</feature>
<feature type="compositionally biased region" description="Low complexity" evidence="1">
    <location>
        <begin position="2335"/>
        <end position="2357"/>
    </location>
</feature>
<feature type="compositionally biased region" description="Low complexity" evidence="1">
    <location>
        <begin position="1362"/>
        <end position="1373"/>
    </location>
</feature>
<feature type="compositionally biased region" description="Low complexity" evidence="1">
    <location>
        <begin position="1662"/>
        <end position="1676"/>
    </location>
</feature>
<organism evidence="3 4">
    <name type="scientific">Coccomyxa subellipsoidea (strain C-169)</name>
    <name type="common">Green microalga</name>
    <dbReference type="NCBI Taxonomy" id="574566"/>
    <lineage>
        <taxon>Eukaryota</taxon>
        <taxon>Viridiplantae</taxon>
        <taxon>Chlorophyta</taxon>
        <taxon>core chlorophytes</taxon>
        <taxon>Trebouxiophyceae</taxon>
        <taxon>Trebouxiophyceae incertae sedis</taxon>
        <taxon>Coccomyxaceae</taxon>
        <taxon>Coccomyxa</taxon>
        <taxon>Coccomyxa subellipsoidea</taxon>
    </lineage>
</organism>
<feature type="compositionally biased region" description="Low complexity" evidence="1">
    <location>
        <begin position="2025"/>
        <end position="2048"/>
    </location>
</feature>
<feature type="region of interest" description="Disordered" evidence="1">
    <location>
        <begin position="1010"/>
        <end position="1091"/>
    </location>
</feature>
<dbReference type="Pfam" id="PF12874">
    <property type="entry name" value="zf-met"/>
    <property type="match status" value="2"/>
</dbReference>
<feature type="compositionally biased region" description="Basic and acidic residues" evidence="1">
    <location>
        <begin position="2251"/>
        <end position="2268"/>
    </location>
</feature>
<evidence type="ECO:0000256" key="1">
    <source>
        <dbReference type="SAM" id="MobiDB-lite"/>
    </source>
</evidence>
<feature type="compositionally biased region" description="Polar residues" evidence="1">
    <location>
        <begin position="192"/>
        <end position="202"/>
    </location>
</feature>
<feature type="compositionally biased region" description="Low complexity" evidence="1">
    <location>
        <begin position="870"/>
        <end position="885"/>
    </location>
</feature>
<feature type="compositionally biased region" description="Low complexity" evidence="1">
    <location>
        <begin position="1562"/>
        <end position="1578"/>
    </location>
</feature>
<feature type="compositionally biased region" description="Pro residues" evidence="1">
    <location>
        <begin position="2675"/>
        <end position="2692"/>
    </location>
</feature>
<proteinExistence type="predicted"/>
<feature type="region of interest" description="Disordered" evidence="1">
    <location>
        <begin position="56"/>
        <end position="277"/>
    </location>
</feature>
<reference evidence="3 4" key="1">
    <citation type="journal article" date="2012" name="Genome Biol.">
        <title>The genome of the polar eukaryotic microalga coccomyxa subellipsoidea reveals traits of cold adaptation.</title>
        <authorList>
            <person name="Blanc G."/>
            <person name="Agarkova I."/>
            <person name="Grimwood J."/>
            <person name="Kuo A."/>
            <person name="Brueggeman A."/>
            <person name="Dunigan D."/>
            <person name="Gurnon J."/>
            <person name="Ladunga I."/>
            <person name="Lindquist E."/>
            <person name="Lucas S."/>
            <person name="Pangilinan J."/>
            <person name="Proschold T."/>
            <person name="Salamov A."/>
            <person name="Schmutz J."/>
            <person name="Weeks D."/>
            <person name="Yamada T."/>
            <person name="Claverie J.M."/>
            <person name="Grigoriev I."/>
            <person name="Van Etten J."/>
            <person name="Lomsadze A."/>
            <person name="Borodovsky M."/>
        </authorList>
    </citation>
    <scope>NUCLEOTIDE SEQUENCE [LARGE SCALE GENOMIC DNA]</scope>
    <source>
        <strain evidence="3 4">C-169</strain>
    </source>
</reference>
<feature type="compositionally biased region" description="Basic and acidic residues" evidence="1">
    <location>
        <begin position="2279"/>
        <end position="2306"/>
    </location>
</feature>
<feature type="compositionally biased region" description="Low complexity" evidence="1">
    <location>
        <begin position="153"/>
        <end position="166"/>
    </location>
</feature>
<dbReference type="InterPro" id="IPR036236">
    <property type="entry name" value="Znf_C2H2_sf"/>
</dbReference>
<feature type="compositionally biased region" description="Low complexity" evidence="1">
    <location>
        <begin position="2162"/>
        <end position="2173"/>
    </location>
</feature>